<evidence type="ECO:0000256" key="5">
    <source>
        <dbReference type="SAM" id="Phobius"/>
    </source>
</evidence>
<dbReference type="SUPFAM" id="SSF158442">
    <property type="entry name" value="DsbB-like"/>
    <property type="match status" value="1"/>
</dbReference>
<feature type="transmembrane region" description="Helical" evidence="5">
    <location>
        <begin position="98"/>
        <end position="116"/>
    </location>
</feature>
<keyword evidence="3 5" id="KW-1133">Transmembrane helix</keyword>
<evidence type="ECO:0000256" key="3">
    <source>
        <dbReference type="ARBA" id="ARBA00022989"/>
    </source>
</evidence>
<evidence type="ECO:0000313" key="6">
    <source>
        <dbReference type="EMBL" id="TPE62881.1"/>
    </source>
</evidence>
<keyword evidence="4 5" id="KW-0472">Membrane</keyword>
<gene>
    <name evidence="6" type="ORF">FJQ54_05020</name>
</gene>
<accession>A0A501XQC5</accession>
<dbReference type="InterPro" id="IPR003752">
    <property type="entry name" value="DiS_bond_form_DsbB/BdbC"/>
</dbReference>
<dbReference type="GO" id="GO:0016020">
    <property type="term" value="C:membrane"/>
    <property type="evidence" value="ECO:0007669"/>
    <property type="project" value="UniProtKB-SubCell"/>
</dbReference>
<feature type="transmembrane region" description="Helical" evidence="5">
    <location>
        <begin position="73"/>
        <end position="91"/>
    </location>
</feature>
<dbReference type="GO" id="GO:0006457">
    <property type="term" value="P:protein folding"/>
    <property type="evidence" value="ECO:0007669"/>
    <property type="project" value="InterPro"/>
</dbReference>
<comment type="caution">
    <text evidence="6">The sequence shown here is derived from an EMBL/GenBank/DDBJ whole genome shotgun (WGS) entry which is preliminary data.</text>
</comment>
<evidence type="ECO:0000256" key="4">
    <source>
        <dbReference type="ARBA" id="ARBA00023136"/>
    </source>
</evidence>
<evidence type="ECO:0000313" key="7">
    <source>
        <dbReference type="Proteomes" id="UP000319897"/>
    </source>
</evidence>
<dbReference type="AlphaFoldDB" id="A0A501XQC5"/>
<dbReference type="EMBL" id="VFSU01000016">
    <property type="protein sequence ID" value="TPE62881.1"/>
    <property type="molecule type" value="Genomic_DNA"/>
</dbReference>
<evidence type="ECO:0000256" key="1">
    <source>
        <dbReference type="ARBA" id="ARBA00004141"/>
    </source>
</evidence>
<proteinExistence type="predicted"/>
<dbReference type="OrthoDB" id="7433190at2"/>
<dbReference type="InterPro" id="IPR023380">
    <property type="entry name" value="DsbB-like_sf"/>
</dbReference>
<feature type="transmembrane region" description="Helical" evidence="5">
    <location>
        <begin position="45"/>
        <end position="67"/>
    </location>
</feature>
<sequence>MRLAEDGKRGAGTDLRGIQGALRCGHSREGHHMEKLTTILQNRRLVAAFVLLVVLGTLALDIAGMVHPCPYCRVQRFALGVLAILLLLKGYNRLLPRYIAAVAGMMGLVVGLTQNFNHIKKMNAGEFDWSAVSIGHPWVLSGLAVLALVWQLFLIFDVDRASARRA</sequence>
<dbReference type="Gene3D" id="1.20.1550.10">
    <property type="entry name" value="DsbB-like"/>
    <property type="match status" value="1"/>
</dbReference>
<keyword evidence="7" id="KW-1185">Reference proteome</keyword>
<keyword evidence="2 5" id="KW-0812">Transmembrane</keyword>
<dbReference type="Proteomes" id="UP000319897">
    <property type="component" value="Unassembled WGS sequence"/>
</dbReference>
<evidence type="ECO:0000256" key="2">
    <source>
        <dbReference type="ARBA" id="ARBA00022692"/>
    </source>
</evidence>
<dbReference type="GO" id="GO:0015035">
    <property type="term" value="F:protein-disulfide reductase activity"/>
    <property type="evidence" value="ECO:0007669"/>
    <property type="project" value="InterPro"/>
</dbReference>
<feature type="transmembrane region" description="Helical" evidence="5">
    <location>
        <begin position="136"/>
        <end position="156"/>
    </location>
</feature>
<organism evidence="6 7">
    <name type="scientific">Sandaracinobacter neustonicus</name>
    <dbReference type="NCBI Taxonomy" id="1715348"/>
    <lineage>
        <taxon>Bacteria</taxon>
        <taxon>Pseudomonadati</taxon>
        <taxon>Pseudomonadota</taxon>
        <taxon>Alphaproteobacteria</taxon>
        <taxon>Sphingomonadales</taxon>
        <taxon>Sphingosinicellaceae</taxon>
        <taxon>Sandaracinobacter</taxon>
    </lineage>
</organism>
<dbReference type="Pfam" id="PF02600">
    <property type="entry name" value="DsbB"/>
    <property type="match status" value="1"/>
</dbReference>
<name>A0A501XQC5_9SPHN</name>
<comment type="subcellular location">
    <subcellularLocation>
        <location evidence="1">Membrane</location>
        <topology evidence="1">Multi-pass membrane protein</topology>
    </subcellularLocation>
</comment>
<reference evidence="6 7" key="1">
    <citation type="submission" date="2019-06" db="EMBL/GenBank/DDBJ databases">
        <authorList>
            <person name="Lee I."/>
            <person name="Jang G.I."/>
            <person name="Hwang C.Y."/>
        </authorList>
    </citation>
    <scope>NUCLEOTIDE SEQUENCE [LARGE SCALE GENOMIC DNA]</scope>
    <source>
        <strain evidence="6 7">PAMC 28131</strain>
    </source>
</reference>
<protein>
    <submittedName>
        <fullName evidence="6">Disulfide bond formation protein B</fullName>
    </submittedName>
</protein>